<gene>
    <name evidence="1" type="ORF">MRB53_022978</name>
</gene>
<sequence length="612" mass="69928">METQRRQSKEEEPFRAFLKKIQSLGPNFNSKVEEFKDSIRSLTHGLSTWKEIEKQVLADLAESIRNIDDLIESNEYSTSQSDPRDLESGLNEKINKCIGQIKIHIHDFMTKSEDKEWDKRSKPGSEPREHWWEAPEKHVEDRLLVTAPELRYNDLEPPLKRCLLFLSVFPENAIIHKKSIIYWWIGEGLMKPNTVQTAEQAGERCFKMLLLNGLILPISKKHDKNPRCCKLHSSVRQMLFSEATKAGLCFEIYSNEELTKKDNKDDKCPLSCLTATTNKQSVMVSRASLEHKSDGFLSLFNISAQYLVCDTDKFSKFKSIKVLQLGRWQIFPDHHIEVEDTKFLESLGIMKNLSYLSLRGISRISFLPDSLVHLTSLQILDLRACHNLEELPAGIGSLKNLTHLDVSECSLLDGMPKGLGQLLKLQVLKGFIISRSIYDDSCRLKDLTGLKNLRKLSINIAKGAKADGDLKELKTERFPQLSTLTITWGQVTQTPPESSPEISLPVLEKLDLQCIPQDEKLNWLNPGKFPVLKKLYIRGGKLTSLNLGTEDEKWKVETLRLKFLSDLDWNNWSDIMNAFPSLACAEIYDCPKLKAKDASLPLLDEDGFWIKK</sequence>
<protein>
    <submittedName>
        <fullName evidence="1">Uncharacterized protein</fullName>
    </submittedName>
</protein>
<evidence type="ECO:0000313" key="1">
    <source>
        <dbReference type="EMBL" id="KAJ8629655.1"/>
    </source>
</evidence>
<reference evidence="1 2" key="1">
    <citation type="journal article" date="2022" name="Hortic Res">
        <title>A haplotype resolved chromosomal level avocado genome allows analysis of novel avocado genes.</title>
        <authorList>
            <person name="Nath O."/>
            <person name="Fletcher S.J."/>
            <person name="Hayward A."/>
            <person name="Shaw L.M."/>
            <person name="Masouleh A.K."/>
            <person name="Furtado A."/>
            <person name="Henry R.J."/>
            <person name="Mitter N."/>
        </authorList>
    </citation>
    <scope>NUCLEOTIDE SEQUENCE [LARGE SCALE GENOMIC DNA]</scope>
    <source>
        <strain evidence="2">cv. Hass</strain>
    </source>
</reference>
<name>A0ACC2L879_PERAE</name>
<accession>A0ACC2L879</accession>
<dbReference type="Proteomes" id="UP001234297">
    <property type="component" value="Chromosome 7"/>
</dbReference>
<organism evidence="1 2">
    <name type="scientific">Persea americana</name>
    <name type="common">Avocado</name>
    <dbReference type="NCBI Taxonomy" id="3435"/>
    <lineage>
        <taxon>Eukaryota</taxon>
        <taxon>Viridiplantae</taxon>
        <taxon>Streptophyta</taxon>
        <taxon>Embryophyta</taxon>
        <taxon>Tracheophyta</taxon>
        <taxon>Spermatophyta</taxon>
        <taxon>Magnoliopsida</taxon>
        <taxon>Magnoliidae</taxon>
        <taxon>Laurales</taxon>
        <taxon>Lauraceae</taxon>
        <taxon>Persea</taxon>
    </lineage>
</organism>
<dbReference type="EMBL" id="CM056815">
    <property type="protein sequence ID" value="KAJ8629655.1"/>
    <property type="molecule type" value="Genomic_DNA"/>
</dbReference>
<evidence type="ECO:0000313" key="2">
    <source>
        <dbReference type="Proteomes" id="UP001234297"/>
    </source>
</evidence>
<comment type="caution">
    <text evidence="1">The sequence shown here is derived from an EMBL/GenBank/DDBJ whole genome shotgun (WGS) entry which is preliminary data.</text>
</comment>
<proteinExistence type="predicted"/>
<keyword evidence="2" id="KW-1185">Reference proteome</keyword>